<dbReference type="InterPro" id="IPR027417">
    <property type="entry name" value="P-loop_NTPase"/>
</dbReference>
<evidence type="ECO:0000256" key="3">
    <source>
        <dbReference type="ARBA" id="ARBA00022821"/>
    </source>
</evidence>
<dbReference type="Gene3D" id="3.40.50.300">
    <property type="entry name" value="P-loop containing nucleotide triphosphate hydrolases"/>
    <property type="match status" value="1"/>
</dbReference>
<dbReference type="InterPro" id="IPR038005">
    <property type="entry name" value="RX-like_CC"/>
</dbReference>
<dbReference type="ExpressionAtlas" id="A5C6G3">
    <property type="expression patterns" value="baseline and differential"/>
</dbReference>
<protein>
    <recommendedName>
        <fullName evidence="9">Disease resistance protein RGA3</fullName>
    </recommendedName>
</protein>
<proteinExistence type="predicted"/>
<reference evidence="8" key="1">
    <citation type="journal article" date="2007" name="PLoS ONE">
        <title>The first genome sequence of an elite grapevine cultivar (Pinot noir Vitis vinifera L.): coping with a highly heterozygous genome.</title>
        <authorList>
            <person name="Velasco R."/>
            <person name="Zharkikh A."/>
            <person name="Troggio M."/>
            <person name="Cartwright D.A."/>
            <person name="Cestaro A."/>
            <person name="Pruss D."/>
            <person name="Pindo M."/>
            <person name="FitzGerald L.M."/>
            <person name="Vezzulli S."/>
            <person name="Reid J."/>
            <person name="Malacarne G."/>
            <person name="Iliev D."/>
            <person name="Coppola G."/>
            <person name="Wardell B."/>
            <person name="Micheletti D."/>
            <person name="Macalma T."/>
            <person name="Facci M."/>
            <person name="Mitchell J.T."/>
            <person name="Perazzolli M."/>
            <person name="Eldredge G."/>
            <person name="Gatto P."/>
            <person name="Oyzerski R."/>
            <person name="Moretto M."/>
            <person name="Gutin N."/>
            <person name="Stefanini M."/>
            <person name="Chen Y."/>
            <person name="Segala C."/>
            <person name="Davenport C."/>
            <person name="Dematte L."/>
            <person name="Mraz A."/>
            <person name="Battilana J."/>
            <person name="Stormo K."/>
            <person name="Costa F."/>
            <person name="Tao Q."/>
            <person name="Si-Ammour A."/>
            <person name="Harkins T."/>
            <person name="Lackey A."/>
            <person name="Perbost C."/>
            <person name="Taillon B."/>
            <person name="Stella A."/>
            <person name="Solovyev V."/>
            <person name="Fawcett J.A."/>
            <person name="Sterck L."/>
            <person name="Vandepoele K."/>
            <person name="Grando S.M."/>
            <person name="Toppo S."/>
            <person name="Moser C."/>
            <person name="Lanchbury J."/>
            <person name="Bogden R."/>
            <person name="Skolnick M."/>
            <person name="Sgaramella V."/>
            <person name="Bhatnagar S.K."/>
            <person name="Fontana P."/>
            <person name="Gutin A."/>
            <person name="Van de Peer Y."/>
            <person name="Salamini F."/>
            <person name="Viola R."/>
        </authorList>
    </citation>
    <scope>NUCLEOTIDE SEQUENCE</scope>
</reference>
<evidence type="ECO:0000256" key="2">
    <source>
        <dbReference type="ARBA" id="ARBA00022741"/>
    </source>
</evidence>
<organism evidence="8">
    <name type="scientific">Vitis vinifera</name>
    <name type="common">Grape</name>
    <dbReference type="NCBI Taxonomy" id="29760"/>
    <lineage>
        <taxon>Eukaryota</taxon>
        <taxon>Viridiplantae</taxon>
        <taxon>Streptophyta</taxon>
        <taxon>Embryophyta</taxon>
        <taxon>Tracheophyta</taxon>
        <taxon>Spermatophyta</taxon>
        <taxon>Magnoliopsida</taxon>
        <taxon>eudicotyledons</taxon>
        <taxon>Gunneridae</taxon>
        <taxon>Pentapetalae</taxon>
        <taxon>rosids</taxon>
        <taxon>Vitales</taxon>
        <taxon>Vitaceae</taxon>
        <taxon>Viteae</taxon>
        <taxon>Vitis</taxon>
    </lineage>
</organism>
<dbReference type="InterPro" id="IPR058922">
    <property type="entry name" value="WHD_DRP"/>
</dbReference>
<dbReference type="SUPFAM" id="SSF52058">
    <property type="entry name" value="L domain-like"/>
    <property type="match status" value="1"/>
</dbReference>
<evidence type="ECO:0000313" key="8">
    <source>
        <dbReference type="EMBL" id="CAN83981.1"/>
    </source>
</evidence>
<feature type="domain" description="NB-ARC" evidence="5">
    <location>
        <begin position="165"/>
        <end position="334"/>
    </location>
</feature>
<evidence type="ECO:0000259" key="5">
    <source>
        <dbReference type="Pfam" id="PF00931"/>
    </source>
</evidence>
<evidence type="ECO:0008006" key="9">
    <source>
        <dbReference type="Google" id="ProtNLM"/>
    </source>
</evidence>
<dbReference type="InterPro" id="IPR036388">
    <property type="entry name" value="WH-like_DNA-bd_sf"/>
</dbReference>
<keyword evidence="4" id="KW-0067">ATP-binding</keyword>
<name>A5C6G3_VITVI</name>
<gene>
    <name evidence="8" type="ORF">VITISV_001807</name>
</gene>
<dbReference type="PANTHER" id="PTHR36766:SF45">
    <property type="entry name" value="NB-ARC DOMAIN-CONTAINING PROTEIN"/>
    <property type="match status" value="1"/>
</dbReference>
<feature type="domain" description="Disease resistance protein winged helix" evidence="7">
    <location>
        <begin position="419"/>
        <end position="490"/>
    </location>
</feature>
<dbReference type="Pfam" id="PF18052">
    <property type="entry name" value="Rx_N"/>
    <property type="match status" value="1"/>
</dbReference>
<dbReference type="GO" id="GO:0006952">
    <property type="term" value="P:defense response"/>
    <property type="evidence" value="ECO:0007669"/>
    <property type="project" value="UniProtKB-KW"/>
</dbReference>
<dbReference type="GO" id="GO:0043531">
    <property type="term" value="F:ADP binding"/>
    <property type="evidence" value="ECO:0007669"/>
    <property type="project" value="InterPro"/>
</dbReference>
<dbReference type="EMBL" id="AM483952">
    <property type="protein sequence ID" value="CAN83981.1"/>
    <property type="molecule type" value="Genomic_DNA"/>
</dbReference>
<accession>A5C6G3</accession>
<dbReference type="InterPro" id="IPR002182">
    <property type="entry name" value="NB-ARC"/>
</dbReference>
<evidence type="ECO:0000259" key="7">
    <source>
        <dbReference type="Pfam" id="PF23559"/>
    </source>
</evidence>
<dbReference type="Gene3D" id="1.10.8.430">
    <property type="entry name" value="Helical domain of apoptotic protease-activating factors"/>
    <property type="match status" value="1"/>
</dbReference>
<dbReference type="Pfam" id="PF00931">
    <property type="entry name" value="NB-ARC"/>
    <property type="match status" value="1"/>
</dbReference>
<evidence type="ECO:0000256" key="1">
    <source>
        <dbReference type="ARBA" id="ARBA00022737"/>
    </source>
</evidence>
<keyword evidence="3" id="KW-0611">Plant defense</keyword>
<dbReference type="Pfam" id="PF23559">
    <property type="entry name" value="WHD_DRP"/>
    <property type="match status" value="1"/>
</dbReference>
<dbReference type="Gene3D" id="1.10.10.10">
    <property type="entry name" value="Winged helix-like DNA-binding domain superfamily/Winged helix DNA-binding domain"/>
    <property type="match status" value="1"/>
</dbReference>
<dbReference type="AlphaFoldDB" id="A5C6G3"/>
<keyword evidence="1" id="KW-0677">Repeat</keyword>
<dbReference type="InterPro" id="IPR042197">
    <property type="entry name" value="Apaf_helical"/>
</dbReference>
<dbReference type="PRINTS" id="PR00364">
    <property type="entry name" value="DISEASERSIST"/>
</dbReference>
<dbReference type="GO" id="GO:0005524">
    <property type="term" value="F:ATP binding"/>
    <property type="evidence" value="ECO:0007669"/>
    <property type="project" value="UniProtKB-KW"/>
</dbReference>
<keyword evidence="2" id="KW-0547">Nucleotide-binding</keyword>
<dbReference type="InterPro" id="IPR041118">
    <property type="entry name" value="Rx_N"/>
</dbReference>
<dbReference type="Gene3D" id="1.20.5.4130">
    <property type="match status" value="1"/>
</dbReference>
<dbReference type="PANTHER" id="PTHR36766">
    <property type="entry name" value="PLANT BROAD-SPECTRUM MILDEW RESISTANCE PROTEIN RPW8"/>
    <property type="match status" value="1"/>
</dbReference>
<feature type="domain" description="Disease resistance N-terminal" evidence="6">
    <location>
        <begin position="8"/>
        <end position="88"/>
    </location>
</feature>
<sequence>MAFVVEQQIHDELTLVLGVEAQIQSLTDTLRSVRDVLEDVERRQVKEKSVQGWLERLKDMAYQMDDVVDEWSTVILQLQIEEAENASMSTKKVSSCIPSPCFCLKQVTFRRDIALKIKSIKQELHDIASERTNFNFVSSRSEERLQRLITTSAIDISEVCGRDMDKDTILGHLLGKNCQQKSGLYIVSIVGTRGMGKTTLAQLAYNHTKVKAHFDERIWFCVSDPFEPIKVCRAIVEALQKKPCNIHDLEVVQQEIETCIAGKKFLLVLHDVCTEDYRLWEQLKNTINCRASGSRVLVTTRNDSVVKMMRTKHPLGELSPEQSWALFHQIAFFEKSREKVEELKAISEKIADKCKGLPLAIRTLGNLMRLNNKKEEWENILNSEVWQLDEFERDISPTLLLSYYDLPPAIKCYFSFCVVFPKDSVIEIDKLIKLWMAQNYLNSNASREMEMVGRDYFEYLAARSFFQDFEKDGDDSIIRCKMHDIVHSFAQFLTKNECCIMNKEGRTNISFQKIRNATLNGQQRHPNFVSTYKMKNLRTLLLEFVVVSSIDEALPNLFQHLTCLRVLDFVRNPSIK</sequence>
<evidence type="ECO:0000256" key="4">
    <source>
        <dbReference type="ARBA" id="ARBA00022840"/>
    </source>
</evidence>
<dbReference type="SUPFAM" id="SSF52540">
    <property type="entry name" value="P-loop containing nucleoside triphosphate hydrolases"/>
    <property type="match status" value="1"/>
</dbReference>
<evidence type="ECO:0000259" key="6">
    <source>
        <dbReference type="Pfam" id="PF18052"/>
    </source>
</evidence>
<dbReference type="CDD" id="cd14798">
    <property type="entry name" value="RX-CC_like"/>
    <property type="match status" value="1"/>
</dbReference>